<proteinExistence type="predicted"/>
<evidence type="ECO:0000313" key="3">
    <source>
        <dbReference type="Proteomes" id="UP000094960"/>
    </source>
</evidence>
<reference evidence="3" key="1">
    <citation type="submission" date="2016-09" db="EMBL/GenBank/DDBJ databases">
        <title>Streptomyces puniciscabiei strain:TW1S1 Genome sequencing and assembly.</title>
        <authorList>
            <person name="Kim M.-K."/>
            <person name="Kim S.B."/>
        </authorList>
    </citation>
    <scope>NUCLEOTIDE SEQUENCE [LARGE SCALE GENOMIC DNA]</scope>
    <source>
        <strain evidence="3">TW1S1</strain>
    </source>
</reference>
<keyword evidence="3" id="KW-1185">Reference proteome</keyword>
<name>A0A1D7Y345_9ACTN</name>
<evidence type="ECO:0008006" key="4">
    <source>
        <dbReference type="Google" id="ProtNLM"/>
    </source>
</evidence>
<feature type="signal peptide" evidence="1">
    <location>
        <begin position="1"/>
        <end position="24"/>
    </location>
</feature>
<dbReference type="PROSITE" id="PS51257">
    <property type="entry name" value="PROKAR_LIPOPROTEIN"/>
    <property type="match status" value="1"/>
</dbReference>
<gene>
    <name evidence="2" type="ORF">BFF78_01920</name>
</gene>
<sequence length="320" mass="33759">MTVLRRIRQGAVCCAIAAATLVTGCSGHTSPAVGGLRTLPPAVTATPAATSITGLHLPVEDYLLTPMQSAEQDWIHSVALSRCMRRFGFDYPVGARPTADGPAAHAYTVLFRRYGITEAPSVRVWGYHVPRVTRAASAPAAKRKRSAAERTVLTGTNTAGTGAVVRYAGQRVPSGGCMGEADAKSTGGRGQAPGPGTPADGLIAKIKADSFAKSRTDPRVKAVFAAWSACMSAHGYRIPTPLDAAKLASMDLASPTKAEISQANTDVACKSRTHLVGVWFAVEADYQTAEIHANCARLAVLRAQRDAQAQRITRLYRSMS</sequence>
<dbReference type="Proteomes" id="UP000094960">
    <property type="component" value="Chromosome"/>
</dbReference>
<dbReference type="KEGG" id="spun:BFF78_01920"/>
<dbReference type="RefSeq" id="WP_069776658.1">
    <property type="nucleotide sequence ID" value="NZ_CP017248.1"/>
</dbReference>
<keyword evidence="1" id="KW-0732">Signal</keyword>
<evidence type="ECO:0000256" key="1">
    <source>
        <dbReference type="SAM" id="SignalP"/>
    </source>
</evidence>
<evidence type="ECO:0000313" key="2">
    <source>
        <dbReference type="EMBL" id="AOR30004.1"/>
    </source>
</evidence>
<protein>
    <recommendedName>
        <fullName evidence="4">Lipoprotein</fullName>
    </recommendedName>
</protein>
<dbReference type="EMBL" id="CP017248">
    <property type="protein sequence ID" value="AOR30004.1"/>
    <property type="molecule type" value="Genomic_DNA"/>
</dbReference>
<organism evidence="2 3">
    <name type="scientific">Streptomyces fodineus</name>
    <dbReference type="NCBI Taxonomy" id="1904616"/>
    <lineage>
        <taxon>Bacteria</taxon>
        <taxon>Bacillati</taxon>
        <taxon>Actinomycetota</taxon>
        <taxon>Actinomycetes</taxon>
        <taxon>Kitasatosporales</taxon>
        <taxon>Streptomycetaceae</taxon>
        <taxon>Streptomyces</taxon>
    </lineage>
</organism>
<feature type="chain" id="PRO_5039427724" description="Lipoprotein" evidence="1">
    <location>
        <begin position="25"/>
        <end position="320"/>
    </location>
</feature>
<accession>A0A1D7Y345</accession>
<dbReference type="AlphaFoldDB" id="A0A1D7Y345"/>